<dbReference type="HOGENOM" id="CLU_1089490_0_0_7"/>
<dbReference type="AlphaFoldDB" id="S4Y7A4"/>
<sequence>MQAWKASLAALYAMTCGDRPLGPVEGCPCCVSPGEARALHHVARESAPAEAIGRFAFKAMTTWGEPREFRWFLPRVLELMAIEQVGALCFEIVAGKILSAGFAAWPESELEVVRAAFAALFRLRLGGGARVEAIDLAASCALLGVDLRPLLEELALRALDDAAAAEVYVELAESVVCRQGAPVAAAAAPATGAAHGRAAAAEAALSGFFWSEPTLAHVERLFFRFSDGRLGERLSLVAQCLELAGDAGGLPGAGP</sequence>
<evidence type="ECO:0000313" key="1">
    <source>
        <dbReference type="EMBL" id="AGP40296.1"/>
    </source>
</evidence>
<dbReference type="Proteomes" id="UP000014803">
    <property type="component" value="Chromosome"/>
</dbReference>
<evidence type="ECO:0000313" key="2">
    <source>
        <dbReference type="Proteomes" id="UP000014803"/>
    </source>
</evidence>
<protein>
    <submittedName>
        <fullName evidence="1">Uncharacterized protein</fullName>
    </submittedName>
</protein>
<name>S4Y7A4_SORCE</name>
<reference evidence="1 2" key="1">
    <citation type="journal article" date="2013" name="Sci. Rep.">
        <title>Extraordinary expansion of a Sorangium cellulosum genome from an alkaline milieu.</title>
        <authorList>
            <person name="Han K."/>
            <person name="Li Z.F."/>
            <person name="Peng R."/>
            <person name="Zhu L.P."/>
            <person name="Zhou T."/>
            <person name="Wang L.G."/>
            <person name="Li S.G."/>
            <person name="Zhang X.B."/>
            <person name="Hu W."/>
            <person name="Wu Z.H."/>
            <person name="Qin N."/>
            <person name="Li Y.Z."/>
        </authorList>
    </citation>
    <scope>NUCLEOTIDE SEQUENCE [LARGE SCALE GENOMIC DNA]</scope>
    <source>
        <strain evidence="1 2">So0157-2</strain>
    </source>
</reference>
<gene>
    <name evidence="1" type="ORF">SCE1572_40800</name>
</gene>
<dbReference type="OrthoDB" id="6699179at2"/>
<dbReference type="KEGG" id="scu:SCE1572_40800"/>
<proteinExistence type="predicted"/>
<organism evidence="1 2">
    <name type="scientific">Sorangium cellulosum So0157-2</name>
    <dbReference type="NCBI Taxonomy" id="1254432"/>
    <lineage>
        <taxon>Bacteria</taxon>
        <taxon>Pseudomonadati</taxon>
        <taxon>Myxococcota</taxon>
        <taxon>Polyangia</taxon>
        <taxon>Polyangiales</taxon>
        <taxon>Polyangiaceae</taxon>
        <taxon>Sorangium</taxon>
    </lineage>
</organism>
<dbReference type="RefSeq" id="WP_020740028.1">
    <property type="nucleotide sequence ID" value="NC_021658.1"/>
</dbReference>
<dbReference type="PATRIC" id="fig|1254432.3.peg.9221"/>
<accession>S4Y7A4</accession>
<dbReference type="EMBL" id="CP003969">
    <property type="protein sequence ID" value="AGP40296.1"/>
    <property type="molecule type" value="Genomic_DNA"/>
</dbReference>